<keyword evidence="18" id="KW-1185">Reference proteome</keyword>
<evidence type="ECO:0000313" key="18">
    <source>
        <dbReference type="Proteomes" id="UP001058003"/>
    </source>
</evidence>
<keyword evidence="7" id="KW-0378">Hydrolase</keyword>
<dbReference type="SMART" id="SM00898">
    <property type="entry name" value="Fapy_DNA_glyco"/>
    <property type="match status" value="1"/>
</dbReference>
<dbReference type="GO" id="GO:0003684">
    <property type="term" value="F:damaged DNA binding"/>
    <property type="evidence" value="ECO:0007669"/>
    <property type="project" value="InterPro"/>
</dbReference>
<evidence type="ECO:0000256" key="7">
    <source>
        <dbReference type="ARBA" id="ARBA00022801"/>
    </source>
</evidence>
<dbReference type="SMART" id="SM01232">
    <property type="entry name" value="H2TH"/>
    <property type="match status" value="1"/>
</dbReference>
<dbReference type="Proteomes" id="UP001058003">
    <property type="component" value="Chromosome"/>
</dbReference>
<evidence type="ECO:0000256" key="14">
    <source>
        <dbReference type="ARBA" id="ARBA00044632"/>
    </source>
</evidence>
<dbReference type="FunFam" id="3.20.190.10:FF:000007">
    <property type="entry name" value="DNA glycosylase"/>
    <property type="match status" value="1"/>
</dbReference>
<gene>
    <name evidence="17" type="ORF">Daura_04540</name>
</gene>
<keyword evidence="13" id="KW-0326">Glycosidase</keyword>
<proteinExistence type="inferred from homology"/>
<accession>A0A9Q9IKG4</accession>
<dbReference type="SUPFAM" id="SSF81624">
    <property type="entry name" value="N-terminal domain of MutM-like DNA repair proteins"/>
    <property type="match status" value="1"/>
</dbReference>
<evidence type="ECO:0000256" key="12">
    <source>
        <dbReference type="ARBA" id="ARBA00023268"/>
    </source>
</evidence>
<dbReference type="InterPro" id="IPR015886">
    <property type="entry name" value="H2TH_FPG"/>
</dbReference>
<keyword evidence="8" id="KW-0862">Zinc</keyword>
<evidence type="ECO:0000256" key="5">
    <source>
        <dbReference type="ARBA" id="ARBA00022763"/>
    </source>
</evidence>
<evidence type="ECO:0000259" key="16">
    <source>
        <dbReference type="PROSITE" id="PS51066"/>
    </source>
</evidence>
<dbReference type="InterPro" id="IPR010663">
    <property type="entry name" value="Znf_FPG/IleRS"/>
</dbReference>
<evidence type="ECO:0000313" key="17">
    <source>
        <dbReference type="EMBL" id="UWZ55507.1"/>
    </source>
</evidence>
<keyword evidence="9" id="KW-0238">DNA-binding</keyword>
<keyword evidence="4" id="KW-0479">Metal-binding</keyword>
<evidence type="ECO:0000256" key="15">
    <source>
        <dbReference type="PROSITE-ProRule" id="PRU00391"/>
    </source>
</evidence>
<comment type="cofactor">
    <cofactor evidence="1">
        <name>Zn(2+)</name>
        <dbReference type="ChEBI" id="CHEBI:29105"/>
    </cofactor>
</comment>
<evidence type="ECO:0000256" key="4">
    <source>
        <dbReference type="ARBA" id="ARBA00022723"/>
    </source>
</evidence>
<dbReference type="PANTHER" id="PTHR42697:SF3">
    <property type="entry name" value="ENDONUCLEASE 8 1"/>
    <property type="match status" value="1"/>
</dbReference>
<evidence type="ECO:0000256" key="2">
    <source>
        <dbReference type="ARBA" id="ARBA00009409"/>
    </source>
</evidence>
<dbReference type="KEGG" id="daur:Daura_04540"/>
<dbReference type="PROSITE" id="PS51066">
    <property type="entry name" value="ZF_FPG_2"/>
    <property type="match status" value="1"/>
</dbReference>
<dbReference type="Pfam" id="PF06827">
    <property type="entry name" value="zf-FPG_IleRS"/>
    <property type="match status" value="1"/>
</dbReference>
<dbReference type="RefSeq" id="WP_033358355.1">
    <property type="nucleotide sequence ID" value="NZ_CP073767.1"/>
</dbReference>
<feature type="domain" description="FPG-type" evidence="16">
    <location>
        <begin position="235"/>
        <end position="269"/>
    </location>
</feature>
<dbReference type="InterPro" id="IPR035937">
    <property type="entry name" value="FPG_N"/>
</dbReference>
<evidence type="ECO:0000256" key="1">
    <source>
        <dbReference type="ARBA" id="ARBA00001947"/>
    </source>
</evidence>
<dbReference type="SUPFAM" id="SSF57716">
    <property type="entry name" value="Glucocorticoid receptor-like (DNA-binding domain)"/>
    <property type="match status" value="1"/>
</dbReference>
<comment type="catalytic activity">
    <reaction evidence="14">
        <text>2'-deoxyribonucleotide-(2'-deoxyribose 5'-phosphate)-2'-deoxyribonucleotide-DNA = a 3'-end 2'-deoxyribonucleotide-(2,3-dehydro-2,3-deoxyribose 5'-phosphate)-DNA + a 5'-end 5'-phospho-2'-deoxyribonucleoside-DNA + H(+)</text>
        <dbReference type="Rhea" id="RHEA:66592"/>
        <dbReference type="Rhea" id="RHEA-COMP:13180"/>
        <dbReference type="Rhea" id="RHEA-COMP:16897"/>
        <dbReference type="Rhea" id="RHEA-COMP:17067"/>
        <dbReference type="ChEBI" id="CHEBI:15378"/>
        <dbReference type="ChEBI" id="CHEBI:136412"/>
        <dbReference type="ChEBI" id="CHEBI:157695"/>
        <dbReference type="ChEBI" id="CHEBI:167181"/>
        <dbReference type="EC" id="4.2.99.18"/>
    </reaction>
</comment>
<evidence type="ECO:0000256" key="13">
    <source>
        <dbReference type="ARBA" id="ARBA00023295"/>
    </source>
</evidence>
<dbReference type="CDD" id="cd08970">
    <property type="entry name" value="AcNei1_N"/>
    <property type="match status" value="1"/>
</dbReference>
<evidence type="ECO:0000256" key="3">
    <source>
        <dbReference type="ARBA" id="ARBA00012720"/>
    </source>
</evidence>
<evidence type="ECO:0000256" key="9">
    <source>
        <dbReference type="ARBA" id="ARBA00023125"/>
    </source>
</evidence>
<dbReference type="InterPro" id="IPR000214">
    <property type="entry name" value="Znf_DNA_glyclase/AP_lyase"/>
</dbReference>
<evidence type="ECO:0000256" key="6">
    <source>
        <dbReference type="ARBA" id="ARBA00022771"/>
    </source>
</evidence>
<dbReference type="InterPro" id="IPR012319">
    <property type="entry name" value="FPG_cat"/>
</dbReference>
<dbReference type="AlphaFoldDB" id="A0A9Q9IKG4"/>
<dbReference type="SUPFAM" id="SSF46946">
    <property type="entry name" value="S13-like H2TH domain"/>
    <property type="match status" value="1"/>
</dbReference>
<dbReference type="Gene3D" id="1.10.8.50">
    <property type="match status" value="1"/>
</dbReference>
<dbReference type="InterPro" id="IPR010979">
    <property type="entry name" value="Ribosomal_uS13-like_H2TH"/>
</dbReference>
<dbReference type="GO" id="GO:0140078">
    <property type="term" value="F:class I DNA-(apurinic or apyrimidinic site) endonuclease activity"/>
    <property type="evidence" value="ECO:0007669"/>
    <property type="project" value="UniProtKB-EC"/>
</dbReference>
<comment type="similarity">
    <text evidence="2">Belongs to the FPG family.</text>
</comment>
<dbReference type="Gene3D" id="3.20.190.10">
    <property type="entry name" value="MutM-like, N-terminal"/>
    <property type="match status" value="1"/>
</dbReference>
<dbReference type="PANTHER" id="PTHR42697">
    <property type="entry name" value="ENDONUCLEASE 8"/>
    <property type="match status" value="1"/>
</dbReference>
<keyword evidence="10" id="KW-0234">DNA repair</keyword>
<dbReference type="PROSITE" id="PS01242">
    <property type="entry name" value="ZF_FPG_1"/>
    <property type="match status" value="1"/>
</dbReference>
<sequence>MPEGHTIHRLAGRHRALFAGRAVAVSSPQGRFADGARRVDGRVLLDTSAHGKHLLHHYEGDVTLHVHLGLYGKFTDGDGAAPPPVGEVRLRMANAAHWLDLRGPTACELLDPLQVEALHARLGPDPLAEEDDGGVRAFTAVKRSDRPLMALLMDQSVVAGAGLIYVTEALFRAGLRPTVPGRRLTRRRWDAIWQDLRVLMRSGVAEGRIDTVRDLHTPEAMGRAPRVDRHGGEVYVYRRAGLPCLVCGTPVRTAELNARNAYWCPVCQATR</sequence>
<dbReference type="Pfam" id="PF06831">
    <property type="entry name" value="H2TH"/>
    <property type="match status" value="1"/>
</dbReference>
<organism evidence="17 18">
    <name type="scientific">Dactylosporangium aurantiacum</name>
    <dbReference type="NCBI Taxonomy" id="35754"/>
    <lineage>
        <taxon>Bacteria</taxon>
        <taxon>Bacillati</taxon>
        <taxon>Actinomycetota</taxon>
        <taxon>Actinomycetes</taxon>
        <taxon>Micromonosporales</taxon>
        <taxon>Micromonosporaceae</taxon>
        <taxon>Dactylosporangium</taxon>
    </lineage>
</organism>
<dbReference type="EC" id="4.2.99.18" evidence="3"/>
<keyword evidence="11" id="KW-0456">Lyase</keyword>
<dbReference type="OrthoDB" id="9800855at2"/>
<dbReference type="EMBL" id="CP073767">
    <property type="protein sequence ID" value="UWZ55507.1"/>
    <property type="molecule type" value="Genomic_DNA"/>
</dbReference>
<evidence type="ECO:0000256" key="11">
    <source>
        <dbReference type="ARBA" id="ARBA00023239"/>
    </source>
</evidence>
<dbReference type="GO" id="GO:0008270">
    <property type="term" value="F:zinc ion binding"/>
    <property type="evidence" value="ECO:0007669"/>
    <property type="project" value="UniProtKB-KW"/>
</dbReference>
<keyword evidence="12" id="KW-0511">Multifunctional enzyme</keyword>
<dbReference type="GO" id="GO:0000703">
    <property type="term" value="F:oxidized pyrimidine nucleobase lesion DNA N-glycosylase activity"/>
    <property type="evidence" value="ECO:0007669"/>
    <property type="project" value="TreeGrafter"/>
</dbReference>
<name>A0A9Q9IKG4_9ACTN</name>
<dbReference type="Pfam" id="PF01149">
    <property type="entry name" value="Fapy_DNA_glyco"/>
    <property type="match status" value="1"/>
</dbReference>
<protein>
    <recommendedName>
        <fullName evidence="3">DNA-(apurinic or apyrimidinic site) lyase</fullName>
        <ecNumber evidence="3">4.2.99.18</ecNumber>
    </recommendedName>
</protein>
<keyword evidence="6 15" id="KW-0863">Zinc-finger</keyword>
<evidence type="ECO:0000256" key="8">
    <source>
        <dbReference type="ARBA" id="ARBA00022833"/>
    </source>
</evidence>
<dbReference type="InterPro" id="IPR015887">
    <property type="entry name" value="DNA_glyclase_Znf_dom_DNA_BS"/>
</dbReference>
<dbReference type="GO" id="GO:0006284">
    <property type="term" value="P:base-excision repair"/>
    <property type="evidence" value="ECO:0007669"/>
    <property type="project" value="InterPro"/>
</dbReference>
<evidence type="ECO:0000256" key="10">
    <source>
        <dbReference type="ARBA" id="ARBA00023204"/>
    </source>
</evidence>
<keyword evidence="5" id="KW-0227">DNA damage</keyword>
<reference evidence="17" key="1">
    <citation type="submission" date="2021-04" db="EMBL/GenBank/DDBJ databases">
        <title>Dactylosporangium aurantiacum NRRL B-8018 full assembly.</title>
        <authorList>
            <person name="Hartkoorn R.C."/>
            <person name="Beaudoing E."/>
            <person name="Hot D."/>
        </authorList>
    </citation>
    <scope>NUCLEOTIDE SEQUENCE</scope>
    <source>
        <strain evidence="17">NRRL B-8018</strain>
    </source>
</reference>